<dbReference type="PANTHER" id="PTHR10224">
    <property type="entry name" value="ES1 PROTEIN HOMOLOG, MITOCHONDRIAL"/>
    <property type="match status" value="1"/>
</dbReference>
<dbReference type="Gene3D" id="3.40.50.880">
    <property type="match status" value="1"/>
</dbReference>
<dbReference type="SUPFAM" id="SSF52317">
    <property type="entry name" value="Class I glutamine amidotransferase-like"/>
    <property type="match status" value="1"/>
</dbReference>
<dbReference type="PANTHER" id="PTHR10224:SF15">
    <property type="entry name" value="ES1 PROTEIN, MITOCHONDRIAL"/>
    <property type="match status" value="1"/>
</dbReference>
<dbReference type="KEGG" id="pmrn:116947466"/>
<gene>
    <name evidence="6" type="primary">LOC116947466</name>
</gene>
<reference evidence="6" key="1">
    <citation type="submission" date="2025-08" db="UniProtKB">
        <authorList>
            <consortium name="RefSeq"/>
        </authorList>
    </citation>
    <scope>IDENTIFICATION</scope>
    <source>
        <tissue evidence="6">Sperm</tissue>
    </source>
</reference>
<keyword evidence="3" id="KW-0496">Mitochondrion</keyword>
<organism evidence="5 6">
    <name type="scientific">Petromyzon marinus</name>
    <name type="common">Sea lamprey</name>
    <dbReference type="NCBI Taxonomy" id="7757"/>
    <lineage>
        <taxon>Eukaryota</taxon>
        <taxon>Metazoa</taxon>
        <taxon>Chordata</taxon>
        <taxon>Craniata</taxon>
        <taxon>Vertebrata</taxon>
        <taxon>Cyclostomata</taxon>
        <taxon>Hyperoartia</taxon>
        <taxon>Petromyzontiformes</taxon>
        <taxon>Petromyzontidae</taxon>
        <taxon>Petromyzon</taxon>
    </lineage>
</organism>
<dbReference type="RefSeq" id="XP_032819140.1">
    <property type="nucleotide sequence ID" value="XM_032963249.1"/>
</dbReference>
<evidence type="ECO:0000313" key="5">
    <source>
        <dbReference type="Proteomes" id="UP001318040"/>
    </source>
</evidence>
<evidence type="ECO:0000256" key="4">
    <source>
        <dbReference type="SAM" id="MobiDB-lite"/>
    </source>
</evidence>
<comment type="subcellular location">
    <subcellularLocation>
        <location evidence="1">Mitochondrion</location>
    </subcellularLocation>
</comment>
<dbReference type="Proteomes" id="UP001318040">
    <property type="component" value="Chromosome 30"/>
</dbReference>
<keyword evidence="2" id="KW-0809">Transit peptide</keyword>
<dbReference type="FunFam" id="3.40.50.880:FF:000035">
    <property type="entry name" value="ES1 protein homolog, mitochondrial isoform X1"/>
    <property type="match status" value="1"/>
</dbReference>
<accession>A0AAJ7X2S0</accession>
<sequence>MRCTRLGALCARRTLQARARGLLPVQLQPLPATTTPPLPQQQRRQLHATGSAERAHAGNVAVVLSGAGVYDGTELLEAASVLIHLSRGGAKVEMFAPNVSQMHVVDHSKGEPAMGETRNVLVESARIARGKVSDLAKLNASTFDAIIFPGGFGVAKNLSTFAEKGSDCKVNADVERVLKEFHGSKKPIGLCCIAPVLAARVLPGVEVSVGQESDQGGKWPHHAAAGAVKAMGAKHVEKNVTECHVDTKNKVVTTPAFMCETDYHHIFDGIGAMVLAVLNLAKK</sequence>
<evidence type="ECO:0000313" key="6">
    <source>
        <dbReference type="RefSeq" id="XP_032819140.1"/>
    </source>
</evidence>
<name>A0AAJ7X2S0_PETMA</name>
<feature type="region of interest" description="Disordered" evidence="4">
    <location>
        <begin position="28"/>
        <end position="52"/>
    </location>
</feature>
<dbReference type="CDD" id="cd03133">
    <property type="entry name" value="GATase1_ES1"/>
    <property type="match status" value="1"/>
</dbReference>
<proteinExistence type="predicted"/>
<dbReference type="AlphaFoldDB" id="A0AAJ7X2S0"/>
<evidence type="ECO:0000256" key="3">
    <source>
        <dbReference type="ARBA" id="ARBA00023128"/>
    </source>
</evidence>
<dbReference type="GeneID" id="116947466"/>
<dbReference type="GO" id="GO:0005739">
    <property type="term" value="C:mitochondrion"/>
    <property type="evidence" value="ECO:0007669"/>
    <property type="project" value="UniProtKB-SubCell"/>
</dbReference>
<keyword evidence="5" id="KW-1185">Reference proteome</keyword>
<evidence type="ECO:0000256" key="1">
    <source>
        <dbReference type="ARBA" id="ARBA00004173"/>
    </source>
</evidence>
<protein>
    <submittedName>
        <fullName evidence="6">ES1 protein homolog, mitochondrial-like isoform X1</fullName>
    </submittedName>
</protein>
<evidence type="ECO:0000256" key="2">
    <source>
        <dbReference type="ARBA" id="ARBA00022946"/>
    </source>
</evidence>
<dbReference type="InterPro" id="IPR029062">
    <property type="entry name" value="Class_I_gatase-like"/>
</dbReference>
<dbReference type="NCBIfam" id="NF008747">
    <property type="entry name" value="PRK11780.1"/>
    <property type="match status" value="1"/>
</dbReference>